<accession>A0A7J0EN98</accession>
<dbReference type="EMBL" id="BJWL01000005">
    <property type="protein sequence ID" value="GFY87975.1"/>
    <property type="molecule type" value="Genomic_DNA"/>
</dbReference>
<evidence type="ECO:0000313" key="3">
    <source>
        <dbReference type="Proteomes" id="UP000585474"/>
    </source>
</evidence>
<protein>
    <recommendedName>
        <fullName evidence="1">DUF8204 domain-containing protein</fullName>
    </recommendedName>
</protein>
<gene>
    <name evidence="2" type="ORF">Acr_05g0016140</name>
</gene>
<proteinExistence type="predicted"/>
<dbReference type="PANTHER" id="PTHR34566:SF2">
    <property type="entry name" value="ALTERED INHERITANCE OF MITOCHONDRIA PROTEIN"/>
    <property type="match status" value="1"/>
</dbReference>
<organism evidence="2 3">
    <name type="scientific">Actinidia rufa</name>
    <dbReference type="NCBI Taxonomy" id="165716"/>
    <lineage>
        <taxon>Eukaryota</taxon>
        <taxon>Viridiplantae</taxon>
        <taxon>Streptophyta</taxon>
        <taxon>Embryophyta</taxon>
        <taxon>Tracheophyta</taxon>
        <taxon>Spermatophyta</taxon>
        <taxon>Magnoliopsida</taxon>
        <taxon>eudicotyledons</taxon>
        <taxon>Gunneridae</taxon>
        <taxon>Pentapetalae</taxon>
        <taxon>asterids</taxon>
        <taxon>Ericales</taxon>
        <taxon>Actinidiaceae</taxon>
        <taxon>Actinidia</taxon>
    </lineage>
</organism>
<dbReference type="InterPro" id="IPR058517">
    <property type="entry name" value="DUF8204"/>
</dbReference>
<dbReference type="Pfam" id="PF26631">
    <property type="entry name" value="DUF8204"/>
    <property type="match status" value="1"/>
</dbReference>
<keyword evidence="3" id="KW-1185">Reference proteome</keyword>
<sequence length="148" mass="16477">MEYYPTTLLENQKIEACREGRSLTDFKYACVGYSLYSAGKDHSVDVQDTQAELPVCIGLEVLVDRTANAVDPAPAPVHNKEGNLLRSTFVIVVESLGWTGGDAGSFHVWFSRNASVVAMGVAKNLRKAGDRIKERLDDILYPYRRRPK</sequence>
<dbReference type="AlphaFoldDB" id="A0A7J0EN98"/>
<evidence type="ECO:0000313" key="2">
    <source>
        <dbReference type="EMBL" id="GFY87975.1"/>
    </source>
</evidence>
<evidence type="ECO:0000259" key="1">
    <source>
        <dbReference type="Pfam" id="PF26631"/>
    </source>
</evidence>
<dbReference type="PANTHER" id="PTHR34566">
    <property type="entry name" value="ALTERED INHERITANCE OF MITOCHONDRIA PROTEIN"/>
    <property type="match status" value="1"/>
</dbReference>
<comment type="caution">
    <text evidence="2">The sequence shown here is derived from an EMBL/GenBank/DDBJ whole genome shotgun (WGS) entry which is preliminary data.</text>
</comment>
<dbReference type="OrthoDB" id="510712at2759"/>
<dbReference type="Proteomes" id="UP000585474">
    <property type="component" value="Unassembled WGS sequence"/>
</dbReference>
<reference evidence="2 3" key="1">
    <citation type="submission" date="2019-07" db="EMBL/GenBank/DDBJ databases">
        <title>De Novo Assembly of kiwifruit Actinidia rufa.</title>
        <authorList>
            <person name="Sugita-Konishi S."/>
            <person name="Sato K."/>
            <person name="Mori E."/>
            <person name="Abe Y."/>
            <person name="Kisaki G."/>
            <person name="Hamano K."/>
            <person name="Suezawa K."/>
            <person name="Otani M."/>
            <person name="Fukuda T."/>
            <person name="Manabe T."/>
            <person name="Gomi K."/>
            <person name="Tabuchi M."/>
            <person name="Akimitsu K."/>
            <person name="Kataoka I."/>
        </authorList>
    </citation>
    <scope>NUCLEOTIDE SEQUENCE [LARGE SCALE GENOMIC DNA]</scope>
    <source>
        <strain evidence="3">cv. Fuchu</strain>
    </source>
</reference>
<feature type="domain" description="DUF8204" evidence="1">
    <location>
        <begin position="5"/>
        <end position="62"/>
    </location>
</feature>
<name>A0A7J0EN98_9ERIC</name>